<organism evidence="3 4">
    <name type="scientific">Janibacter alkaliphilus</name>
    <dbReference type="NCBI Taxonomy" id="1069963"/>
    <lineage>
        <taxon>Bacteria</taxon>
        <taxon>Bacillati</taxon>
        <taxon>Actinomycetota</taxon>
        <taxon>Actinomycetes</taxon>
        <taxon>Micrococcales</taxon>
        <taxon>Intrasporangiaceae</taxon>
        <taxon>Janibacter</taxon>
    </lineage>
</organism>
<evidence type="ECO:0000313" key="4">
    <source>
        <dbReference type="Proteomes" id="UP000592181"/>
    </source>
</evidence>
<dbReference type="AlphaFoldDB" id="A0A852X3A1"/>
<feature type="transmembrane region" description="Helical" evidence="2">
    <location>
        <begin position="266"/>
        <end position="288"/>
    </location>
</feature>
<name>A0A852X3A1_9MICO</name>
<feature type="transmembrane region" description="Helical" evidence="2">
    <location>
        <begin position="203"/>
        <end position="221"/>
    </location>
</feature>
<dbReference type="Proteomes" id="UP000592181">
    <property type="component" value="Unassembled WGS sequence"/>
</dbReference>
<keyword evidence="2" id="KW-0472">Membrane</keyword>
<keyword evidence="4" id="KW-1185">Reference proteome</keyword>
<feature type="compositionally biased region" description="Low complexity" evidence="1">
    <location>
        <begin position="140"/>
        <end position="157"/>
    </location>
</feature>
<dbReference type="RefSeq" id="WP_179461387.1">
    <property type="nucleotide sequence ID" value="NZ_JACBZX010000001.1"/>
</dbReference>
<proteinExistence type="predicted"/>
<feature type="transmembrane region" description="Helical" evidence="2">
    <location>
        <begin position="52"/>
        <end position="72"/>
    </location>
</feature>
<feature type="transmembrane region" description="Helical" evidence="2">
    <location>
        <begin position="12"/>
        <end position="32"/>
    </location>
</feature>
<evidence type="ECO:0000313" key="3">
    <source>
        <dbReference type="EMBL" id="NYG35770.1"/>
    </source>
</evidence>
<accession>A0A852X3A1</accession>
<evidence type="ECO:0000256" key="1">
    <source>
        <dbReference type="SAM" id="MobiDB-lite"/>
    </source>
</evidence>
<feature type="transmembrane region" description="Helical" evidence="2">
    <location>
        <begin position="294"/>
        <end position="314"/>
    </location>
</feature>
<feature type="region of interest" description="Disordered" evidence="1">
    <location>
        <begin position="130"/>
        <end position="175"/>
    </location>
</feature>
<keyword evidence="2" id="KW-1133">Transmembrane helix</keyword>
<dbReference type="EMBL" id="JACBZX010000001">
    <property type="protein sequence ID" value="NYG35770.1"/>
    <property type="molecule type" value="Genomic_DNA"/>
</dbReference>
<comment type="caution">
    <text evidence="3">The sequence shown here is derived from an EMBL/GenBank/DDBJ whole genome shotgun (WGS) entry which is preliminary data.</text>
</comment>
<protein>
    <submittedName>
        <fullName evidence="3">Uncharacterized protein</fullName>
    </submittedName>
</protein>
<feature type="transmembrane region" description="Helical" evidence="2">
    <location>
        <begin position="233"/>
        <end position="254"/>
    </location>
</feature>
<evidence type="ECO:0000256" key="2">
    <source>
        <dbReference type="SAM" id="Phobius"/>
    </source>
</evidence>
<feature type="compositionally biased region" description="Basic and acidic residues" evidence="1">
    <location>
        <begin position="158"/>
        <end position="175"/>
    </location>
</feature>
<keyword evidence="2" id="KW-0812">Transmembrane</keyword>
<reference evidence="3 4" key="1">
    <citation type="submission" date="2020-07" db="EMBL/GenBank/DDBJ databases">
        <title>Sequencing the genomes of 1000 actinobacteria strains.</title>
        <authorList>
            <person name="Klenk H.-P."/>
        </authorList>
    </citation>
    <scope>NUCLEOTIDE SEQUENCE [LARGE SCALE GENOMIC DNA]</scope>
    <source>
        <strain evidence="3 4">DSM 24723</strain>
    </source>
</reference>
<gene>
    <name evidence="3" type="ORF">BJY28_000239</name>
</gene>
<sequence length="339" mass="36865">MQTGERQERTGGWLALNLAGLLVVTLLMYPLAQALGVLGRMLVEGDVEAEPHPVVTLVLFGIFAAAVLLMGGRSIWDQWRQRESITDPTTGRTLSIHRGSPEHEVQRFRYLADAEERRVAREREVARRRAELAGTRTPRDGAGAADDGAGAAVGAAAEEARRSVDDGGRREAAERRDMSHLGAPMTVLPVGPARERVHRLRRAAWWCVVLWLPVSLGLALLSEQLGGAREWGLLAFLLLPLAWILGLMSELVAHRRMRSAATRASLALYLAIICLAVGLVSALCLFVAVAERGATMAVVGPISAALLLGCWWLGRRELRYVRTDGPRDPGPSMADLSDL</sequence>